<reference evidence="1 2" key="1">
    <citation type="submission" date="2019-06" db="EMBL/GenBank/DDBJ databases">
        <title>Pac Bio to generate improved reference genome sequences for organisms with transposon mutant libraries (support for FEBA project).</title>
        <authorList>
            <person name="Blow M."/>
        </authorList>
    </citation>
    <scope>NUCLEOTIDE SEQUENCE [LARGE SCALE GENOMIC DNA]</scope>
    <source>
        <strain evidence="1 2">USDA 1844</strain>
    </source>
</reference>
<evidence type="ECO:0000313" key="1">
    <source>
        <dbReference type="EMBL" id="TVZ63302.1"/>
    </source>
</evidence>
<dbReference type="AlphaFoldDB" id="A0A559SLT1"/>
<comment type="caution">
    <text evidence="1">The sequence shown here is derived from an EMBL/GenBank/DDBJ whole genome shotgun (WGS) entry which is preliminary data.</text>
</comment>
<dbReference type="EMBL" id="VISO01000003">
    <property type="protein sequence ID" value="TVZ63302.1"/>
    <property type="molecule type" value="Genomic_DNA"/>
</dbReference>
<name>A0A559SLT1_9HYPH</name>
<organism evidence="1 2">
    <name type="scientific">Rhizobium mongolense USDA 1844</name>
    <dbReference type="NCBI Taxonomy" id="1079460"/>
    <lineage>
        <taxon>Bacteria</taxon>
        <taxon>Pseudomonadati</taxon>
        <taxon>Pseudomonadota</taxon>
        <taxon>Alphaproteobacteria</taxon>
        <taxon>Hyphomicrobiales</taxon>
        <taxon>Rhizobiaceae</taxon>
        <taxon>Rhizobium/Agrobacterium group</taxon>
        <taxon>Rhizobium</taxon>
    </lineage>
</organism>
<protein>
    <submittedName>
        <fullName evidence="1">Uncharacterized protein</fullName>
    </submittedName>
</protein>
<dbReference type="Proteomes" id="UP000319824">
    <property type="component" value="Unassembled WGS sequence"/>
</dbReference>
<accession>A0A559SLT1</accession>
<evidence type="ECO:0000313" key="2">
    <source>
        <dbReference type="Proteomes" id="UP000319824"/>
    </source>
</evidence>
<gene>
    <name evidence="1" type="ORF">BCL32_3435</name>
</gene>
<sequence length="285" mass="31635">MSITAEKLAADDRFFEAVLLCANEMLAIYRESPRIASIFAAQQRWLMAHAGFALHYGYPDGIKKGLYSGRFVEFVVANKIASRNTAAAFMQEMLAYRFLKPASGQSDRRTRLLEPTETAEQHFLKWLLAHLSILDGLDGGKRLERASADLSTIGKIQPLIAKAIIETDAVRDPGSTFNLFNWANSGGLVMDYLMSRLPGFDRSKERTTLGPVSLGEIRAQFMISNTHLKRLLSQAAEMGSIGWEEPPRKGDLWLSRGFILEYWNYQAAKFAVVDAAAEAVLGPAA</sequence>
<dbReference type="RefSeq" id="WP_022714267.1">
    <property type="nucleotide sequence ID" value="NZ_ATTQ01000004.1"/>
</dbReference>
<proteinExistence type="predicted"/>